<dbReference type="InterPro" id="IPR037523">
    <property type="entry name" value="VOC_core"/>
</dbReference>
<feature type="domain" description="VOC" evidence="1">
    <location>
        <begin position="4"/>
        <end position="114"/>
    </location>
</feature>
<dbReference type="RefSeq" id="WP_146321858.1">
    <property type="nucleotide sequence ID" value="NZ_CP042305.1"/>
</dbReference>
<gene>
    <name evidence="2" type="ORF">FPZ11_14545</name>
</gene>
<accession>A0A5B8M755</accession>
<keyword evidence="3" id="KW-1185">Reference proteome</keyword>
<organism evidence="2 3">
    <name type="scientific">Humibacter ginsenosidimutans</name>
    <dbReference type="NCBI Taxonomy" id="2599293"/>
    <lineage>
        <taxon>Bacteria</taxon>
        <taxon>Bacillati</taxon>
        <taxon>Actinomycetota</taxon>
        <taxon>Actinomycetes</taxon>
        <taxon>Micrococcales</taxon>
        <taxon>Microbacteriaceae</taxon>
        <taxon>Humibacter</taxon>
    </lineage>
</organism>
<dbReference type="Pfam" id="PF00903">
    <property type="entry name" value="Glyoxalase"/>
    <property type="match status" value="2"/>
</dbReference>
<dbReference type="AlphaFoldDB" id="A0A5B8M755"/>
<dbReference type="PROSITE" id="PS51819">
    <property type="entry name" value="VOC"/>
    <property type="match status" value="2"/>
</dbReference>
<dbReference type="Proteomes" id="UP000320216">
    <property type="component" value="Chromosome"/>
</dbReference>
<reference evidence="2 3" key="1">
    <citation type="submission" date="2019-07" db="EMBL/GenBank/DDBJ databases">
        <title>Full genome sequence of Humibacter sp. WJ7-1.</title>
        <authorList>
            <person name="Im W.-T."/>
        </authorList>
    </citation>
    <scope>NUCLEOTIDE SEQUENCE [LARGE SCALE GENOMIC DNA]</scope>
    <source>
        <strain evidence="2 3">WJ7-1</strain>
    </source>
</reference>
<name>A0A5B8M755_9MICO</name>
<protein>
    <recommendedName>
        <fullName evidence="1">VOC domain-containing protein</fullName>
    </recommendedName>
</protein>
<dbReference type="SUPFAM" id="SSF54593">
    <property type="entry name" value="Glyoxalase/Bleomycin resistance protein/Dihydroxybiphenyl dioxygenase"/>
    <property type="match status" value="1"/>
</dbReference>
<evidence type="ECO:0000313" key="3">
    <source>
        <dbReference type="Proteomes" id="UP000320216"/>
    </source>
</evidence>
<dbReference type="InterPro" id="IPR029068">
    <property type="entry name" value="Glyas_Bleomycin-R_OHBP_Dase"/>
</dbReference>
<evidence type="ECO:0000259" key="1">
    <source>
        <dbReference type="PROSITE" id="PS51819"/>
    </source>
</evidence>
<feature type="domain" description="VOC" evidence="1">
    <location>
        <begin position="132"/>
        <end position="244"/>
    </location>
</feature>
<sequence>MDLLNHHLVRAGFRVPDLEKSAAHAIDVLGLQIADRDESSIALALPGQSACLVLRQADASEFDFMALHTTEANLAEIRRRIDAAGVEATAARELDGDGLRVYAPNGVAVEIGVGEGHVRNAAEREAGPVIGSLDHLSFAAEDPGAFRDFFIDILGFRLSDSVLDRRHWLRCSPNHHTVAVFAGKNGIHHYAFETDDIRGLARLGDLLAARDQNFIWGPGRHGLGANIFTYHLDPAGAILEVTSDMLQVETEEEWEAEVWEDTLKSGVMWGPLPPAGFRDLSIPASSVAEAAR</sequence>
<dbReference type="OrthoDB" id="3827654at2"/>
<dbReference type="InterPro" id="IPR004360">
    <property type="entry name" value="Glyas_Fos-R_dOase_dom"/>
</dbReference>
<dbReference type="Gene3D" id="3.10.180.10">
    <property type="entry name" value="2,3-Dihydroxybiphenyl 1,2-Dioxygenase, domain 1"/>
    <property type="match status" value="2"/>
</dbReference>
<proteinExistence type="predicted"/>
<dbReference type="EMBL" id="CP042305">
    <property type="protein sequence ID" value="QDZ15824.1"/>
    <property type="molecule type" value="Genomic_DNA"/>
</dbReference>
<dbReference type="KEGG" id="huw:FPZ11_14545"/>
<evidence type="ECO:0000313" key="2">
    <source>
        <dbReference type="EMBL" id="QDZ15824.1"/>
    </source>
</evidence>